<dbReference type="PANTHER" id="PTHR30561:SF1">
    <property type="entry name" value="MULTIDRUG TRANSPORTER EMRE"/>
    <property type="match status" value="1"/>
</dbReference>
<reference evidence="16" key="1">
    <citation type="submission" date="2011-03" db="EMBL/GenBank/DDBJ databases">
        <authorList>
            <person name="Voget S."/>
            <person name="Streit W.R."/>
            <person name="Jaeger K.E."/>
            <person name="Daniel R."/>
        </authorList>
    </citation>
    <scope>NUCLEOTIDE SEQUENCE [LARGE SCALE GENOMIC DNA]</scope>
    <source>
        <strain evidence="16">PG1</strain>
    </source>
</reference>
<feature type="transmembrane region" description="Helical" evidence="13">
    <location>
        <begin position="137"/>
        <end position="156"/>
    </location>
</feature>
<evidence type="ECO:0000256" key="2">
    <source>
        <dbReference type="ARBA" id="ARBA00022448"/>
    </source>
</evidence>
<dbReference type="KEGG" id="bgp:BGL_2c04250"/>
<name>A0A0B6S287_BURPL</name>
<dbReference type="SUPFAM" id="SSF103481">
    <property type="entry name" value="Multidrug resistance efflux transporter EmrE"/>
    <property type="match status" value="2"/>
</dbReference>
<keyword evidence="16" id="KW-1185">Reference proteome</keyword>
<evidence type="ECO:0000256" key="3">
    <source>
        <dbReference type="ARBA" id="ARBA00022475"/>
    </source>
</evidence>
<dbReference type="InterPro" id="IPR037185">
    <property type="entry name" value="EmrE-like"/>
</dbReference>
<dbReference type="AlphaFoldDB" id="A0A0B6S287"/>
<feature type="transmembrane region" description="Helical" evidence="13">
    <location>
        <begin position="281"/>
        <end position="301"/>
    </location>
</feature>
<dbReference type="GO" id="GO:0005886">
    <property type="term" value="C:plasma membrane"/>
    <property type="evidence" value="ECO:0007669"/>
    <property type="project" value="UniProtKB-SubCell"/>
</dbReference>
<dbReference type="Gene3D" id="1.10.3730.20">
    <property type="match status" value="2"/>
</dbReference>
<dbReference type="EMBL" id="CP002581">
    <property type="protein sequence ID" value="AJK48514.1"/>
    <property type="molecule type" value="Genomic_DNA"/>
</dbReference>
<dbReference type="GO" id="GO:0022857">
    <property type="term" value="F:transmembrane transporter activity"/>
    <property type="evidence" value="ECO:0007669"/>
    <property type="project" value="InterPro"/>
</dbReference>
<dbReference type="Pfam" id="PF00892">
    <property type="entry name" value="EamA"/>
    <property type="match status" value="1"/>
</dbReference>
<evidence type="ECO:0000256" key="12">
    <source>
        <dbReference type="ARBA" id="ARBA00038032"/>
    </source>
</evidence>
<evidence type="ECO:0000313" key="16">
    <source>
        <dbReference type="Proteomes" id="UP000031838"/>
    </source>
</evidence>
<dbReference type="GO" id="GO:0009245">
    <property type="term" value="P:lipid A biosynthetic process"/>
    <property type="evidence" value="ECO:0007669"/>
    <property type="project" value="UniProtKB-KW"/>
</dbReference>
<keyword evidence="9 13" id="KW-1133">Transmembrane helix</keyword>
<dbReference type="PANTHER" id="PTHR30561">
    <property type="entry name" value="SMR FAMILY PROTON-DEPENDENT DRUG EFFLUX TRANSPORTER SUGE"/>
    <property type="match status" value="1"/>
</dbReference>
<dbReference type="HOGENOM" id="CLU_060016_3_0_4"/>
<evidence type="ECO:0000256" key="8">
    <source>
        <dbReference type="ARBA" id="ARBA00022985"/>
    </source>
</evidence>
<keyword evidence="4" id="KW-0444">Lipid biosynthesis</keyword>
<comment type="similarity">
    <text evidence="12">Belongs to the drug/metabolite transporter (DMT) superfamily. Small multidrug resistance (SMR) (TC 2.A.7.1) family.</text>
</comment>
<sequence length="326" mass="34736">MPHFASRCLIPRFPVRCFRPVGIERCVGAPRAWFRRSSSCAPCAALTVMDHLLVALVLFSALLHAVWNAFLHVSEDRVVQLGTMAIPYLAAGAAGALWLPPPAPGAWPYIAASALLELGYCLALLRAYRSGEFSQIYPIARGSSPLLVALLALPALGERPSAWGLAGIALVSLGIMSLALRRGLRLSGESVPYAVLTGVFIAAYSVVDGIGVRLAGNSLSYICWVYLLWNLPQFALVCALRGGPRPLLASRAALWRGVGAGTCALGAYAIVTLAYRHLPVATVSALRETSSIFAIGIGWFAMRERPTARRLAACVMVVAGAVLIRM</sequence>
<evidence type="ECO:0000256" key="6">
    <source>
        <dbReference type="ARBA" id="ARBA00022556"/>
    </source>
</evidence>
<feature type="transmembrane region" description="Helical" evidence="13">
    <location>
        <begin position="162"/>
        <end position="179"/>
    </location>
</feature>
<evidence type="ECO:0000256" key="9">
    <source>
        <dbReference type="ARBA" id="ARBA00022989"/>
    </source>
</evidence>
<evidence type="ECO:0000259" key="14">
    <source>
        <dbReference type="Pfam" id="PF00892"/>
    </source>
</evidence>
<protein>
    <submittedName>
        <fullName evidence="15">Putative membrane protein</fullName>
    </submittedName>
</protein>
<feature type="domain" description="EamA" evidence="14">
    <location>
        <begin position="193"/>
        <end position="325"/>
    </location>
</feature>
<comment type="subcellular location">
    <subcellularLocation>
        <location evidence="1">Cell membrane</location>
        <topology evidence="1">Multi-pass membrane protein</topology>
    </subcellularLocation>
</comment>
<organism evidence="15 16">
    <name type="scientific">Burkholderia plantarii</name>
    <dbReference type="NCBI Taxonomy" id="41899"/>
    <lineage>
        <taxon>Bacteria</taxon>
        <taxon>Pseudomonadati</taxon>
        <taxon>Pseudomonadota</taxon>
        <taxon>Betaproteobacteria</taxon>
        <taxon>Burkholderiales</taxon>
        <taxon>Burkholderiaceae</taxon>
        <taxon>Burkholderia</taxon>
    </lineage>
</organism>
<feature type="transmembrane region" description="Helical" evidence="13">
    <location>
        <begin position="52"/>
        <end position="71"/>
    </location>
</feature>
<keyword evidence="7 13" id="KW-0812">Transmembrane</keyword>
<evidence type="ECO:0000256" key="4">
    <source>
        <dbReference type="ARBA" id="ARBA00022516"/>
    </source>
</evidence>
<dbReference type="GO" id="GO:0009103">
    <property type="term" value="P:lipopolysaccharide biosynthetic process"/>
    <property type="evidence" value="ECO:0007669"/>
    <property type="project" value="UniProtKB-KW"/>
</dbReference>
<accession>A0A0B6S287</accession>
<keyword evidence="5" id="KW-0997">Cell inner membrane</keyword>
<evidence type="ECO:0000256" key="7">
    <source>
        <dbReference type="ARBA" id="ARBA00022692"/>
    </source>
</evidence>
<dbReference type="InterPro" id="IPR000620">
    <property type="entry name" value="EamA_dom"/>
</dbReference>
<proteinExistence type="inferred from homology"/>
<evidence type="ECO:0000256" key="11">
    <source>
        <dbReference type="ARBA" id="ARBA00023136"/>
    </source>
</evidence>
<feature type="transmembrane region" description="Helical" evidence="13">
    <location>
        <begin position="106"/>
        <end position="125"/>
    </location>
</feature>
<keyword evidence="3" id="KW-1003">Cell membrane</keyword>
<evidence type="ECO:0000256" key="5">
    <source>
        <dbReference type="ARBA" id="ARBA00022519"/>
    </source>
</evidence>
<evidence type="ECO:0000313" key="15">
    <source>
        <dbReference type="EMBL" id="AJK48514.1"/>
    </source>
</evidence>
<evidence type="ECO:0000256" key="13">
    <source>
        <dbReference type="SAM" id="Phobius"/>
    </source>
</evidence>
<keyword evidence="2" id="KW-0813">Transport</keyword>
<keyword evidence="8" id="KW-0448">Lipopolysaccharide biosynthesis</keyword>
<gene>
    <name evidence="15" type="ORF">BGL_2c04250</name>
</gene>
<reference evidence="15 16" key="2">
    <citation type="journal article" date="2016" name="Appl. Microbiol. Biotechnol.">
        <title>Mutations improving production and secretion of extracellular lipase by Burkholderia glumae PG1.</title>
        <authorList>
            <person name="Knapp A."/>
            <person name="Voget S."/>
            <person name="Gao R."/>
            <person name="Zaburannyi N."/>
            <person name="Krysciak D."/>
            <person name="Breuer M."/>
            <person name="Hauer B."/>
            <person name="Streit W.R."/>
            <person name="Muller R."/>
            <person name="Daniel R."/>
            <person name="Jaeger K.E."/>
        </authorList>
    </citation>
    <scope>NUCLEOTIDE SEQUENCE [LARGE SCALE GENOMIC DNA]</scope>
    <source>
        <strain evidence="15 16">PG1</strain>
    </source>
</reference>
<evidence type="ECO:0000256" key="10">
    <source>
        <dbReference type="ARBA" id="ARBA00023098"/>
    </source>
</evidence>
<feature type="transmembrane region" description="Helical" evidence="13">
    <location>
        <begin position="78"/>
        <end position="100"/>
    </location>
</feature>
<feature type="transmembrane region" description="Helical" evidence="13">
    <location>
        <begin position="191"/>
        <end position="207"/>
    </location>
</feature>
<dbReference type="Proteomes" id="UP000031838">
    <property type="component" value="Chromosome 2"/>
</dbReference>
<evidence type="ECO:0000256" key="1">
    <source>
        <dbReference type="ARBA" id="ARBA00004651"/>
    </source>
</evidence>
<keyword evidence="11 13" id="KW-0472">Membrane</keyword>
<dbReference type="InterPro" id="IPR000390">
    <property type="entry name" value="Small_drug/metabolite_transptr"/>
</dbReference>
<feature type="transmembrane region" description="Helical" evidence="13">
    <location>
        <begin position="219"/>
        <end position="241"/>
    </location>
</feature>
<keyword evidence="10" id="KW-0443">Lipid metabolism</keyword>
<keyword evidence="6" id="KW-0441">Lipid A biosynthesis</keyword>
<feature type="transmembrane region" description="Helical" evidence="13">
    <location>
        <begin position="253"/>
        <end position="275"/>
    </location>
</feature>